<dbReference type="RefSeq" id="WP_188537872.1">
    <property type="nucleotide sequence ID" value="NZ_BMEQ01000014.1"/>
</dbReference>
<keyword evidence="13" id="KW-0479">Metal-binding</keyword>
<dbReference type="EMBL" id="BMEQ01000014">
    <property type="protein sequence ID" value="GGG61711.1"/>
    <property type="molecule type" value="Genomic_DNA"/>
</dbReference>
<name>A0A917LVU0_9MICC</name>
<dbReference type="CDD" id="cd16841">
    <property type="entry name" value="RraA_family"/>
    <property type="match status" value="1"/>
</dbReference>
<dbReference type="PANTHER" id="PTHR33254:SF4">
    <property type="entry name" value="4-HYDROXY-4-METHYL-2-OXOGLUTARATE ALDOLASE 3-RELATED"/>
    <property type="match status" value="1"/>
</dbReference>
<comment type="catalytic activity">
    <reaction evidence="12">
        <text>oxaloacetate + H(+) = pyruvate + CO2</text>
        <dbReference type="Rhea" id="RHEA:15641"/>
        <dbReference type="ChEBI" id="CHEBI:15361"/>
        <dbReference type="ChEBI" id="CHEBI:15378"/>
        <dbReference type="ChEBI" id="CHEBI:16452"/>
        <dbReference type="ChEBI" id="CHEBI:16526"/>
        <dbReference type="EC" id="4.1.1.112"/>
    </reaction>
</comment>
<feature type="binding site" evidence="13">
    <location>
        <position position="125"/>
    </location>
    <ligand>
        <name>Mg(2+)</name>
        <dbReference type="ChEBI" id="CHEBI:18420"/>
    </ligand>
</feature>
<keyword evidence="14" id="KW-0808">Transferase</keyword>
<evidence type="ECO:0000256" key="2">
    <source>
        <dbReference type="ARBA" id="ARBA00001968"/>
    </source>
</evidence>
<dbReference type="InterPro" id="IPR005493">
    <property type="entry name" value="RraA/RraA-like"/>
</dbReference>
<feature type="binding site" evidence="13">
    <location>
        <begin position="102"/>
        <end position="105"/>
    </location>
    <ligand>
        <name>substrate</name>
    </ligand>
</feature>
<gene>
    <name evidence="14" type="ORF">GCM10011374_26010</name>
</gene>
<organism evidence="14 15">
    <name type="scientific">Kocuria dechangensis</name>
    <dbReference type="NCBI Taxonomy" id="1176249"/>
    <lineage>
        <taxon>Bacteria</taxon>
        <taxon>Bacillati</taxon>
        <taxon>Actinomycetota</taxon>
        <taxon>Actinomycetes</taxon>
        <taxon>Micrococcales</taxon>
        <taxon>Micrococcaceae</taxon>
        <taxon>Kocuria</taxon>
    </lineage>
</organism>
<reference evidence="14" key="1">
    <citation type="journal article" date="2014" name="Int. J. Syst. Evol. Microbiol.">
        <title>Complete genome sequence of Corynebacterium casei LMG S-19264T (=DSM 44701T), isolated from a smear-ripened cheese.</title>
        <authorList>
            <consortium name="US DOE Joint Genome Institute (JGI-PGF)"/>
            <person name="Walter F."/>
            <person name="Albersmeier A."/>
            <person name="Kalinowski J."/>
            <person name="Ruckert C."/>
        </authorList>
    </citation>
    <scope>NUCLEOTIDE SEQUENCE</scope>
    <source>
        <strain evidence="14">CGMCC 1.12187</strain>
    </source>
</reference>
<evidence type="ECO:0000256" key="3">
    <source>
        <dbReference type="ARBA" id="ARBA00008621"/>
    </source>
</evidence>
<dbReference type="Gene3D" id="3.50.30.40">
    <property type="entry name" value="Ribonuclease E inhibitor RraA/RraA-like"/>
    <property type="match status" value="1"/>
</dbReference>
<dbReference type="GO" id="GO:0032259">
    <property type="term" value="P:methylation"/>
    <property type="evidence" value="ECO:0007669"/>
    <property type="project" value="UniProtKB-KW"/>
</dbReference>
<dbReference type="GO" id="GO:0008948">
    <property type="term" value="F:oxaloacetate decarboxylase activity"/>
    <property type="evidence" value="ECO:0007669"/>
    <property type="project" value="UniProtKB-EC"/>
</dbReference>
<dbReference type="SUPFAM" id="SSF89562">
    <property type="entry name" value="RraA-like"/>
    <property type="match status" value="1"/>
</dbReference>
<dbReference type="EC" id="4.1.3.17" evidence="5"/>
<evidence type="ECO:0000256" key="8">
    <source>
        <dbReference type="ARBA" id="ARBA00025046"/>
    </source>
</evidence>
<comment type="cofactor">
    <cofactor evidence="2">
        <name>a divalent metal cation</name>
        <dbReference type="ChEBI" id="CHEBI:60240"/>
    </cofactor>
</comment>
<dbReference type="Proteomes" id="UP000638848">
    <property type="component" value="Unassembled WGS sequence"/>
</dbReference>
<keyword evidence="15" id="KW-1185">Reference proteome</keyword>
<accession>A0A917LVU0</accession>
<evidence type="ECO:0000313" key="15">
    <source>
        <dbReference type="Proteomes" id="UP000638848"/>
    </source>
</evidence>
<proteinExistence type="inferred from homology"/>
<evidence type="ECO:0000256" key="12">
    <source>
        <dbReference type="ARBA" id="ARBA00047973"/>
    </source>
</evidence>
<dbReference type="Pfam" id="PF03737">
    <property type="entry name" value="RraA-like"/>
    <property type="match status" value="1"/>
</dbReference>
<evidence type="ECO:0000256" key="5">
    <source>
        <dbReference type="ARBA" id="ARBA00012213"/>
    </source>
</evidence>
<feature type="binding site" evidence="13">
    <location>
        <position position="124"/>
    </location>
    <ligand>
        <name>Mg(2+)</name>
        <dbReference type="ChEBI" id="CHEBI:18420"/>
    </ligand>
</feature>
<comment type="catalytic activity">
    <reaction evidence="1">
        <text>4-hydroxy-4-methyl-2-oxoglutarate = 2 pyruvate</text>
        <dbReference type="Rhea" id="RHEA:22748"/>
        <dbReference type="ChEBI" id="CHEBI:15361"/>
        <dbReference type="ChEBI" id="CHEBI:58276"/>
        <dbReference type="EC" id="4.1.3.17"/>
    </reaction>
</comment>
<evidence type="ECO:0000256" key="10">
    <source>
        <dbReference type="ARBA" id="ARBA00030169"/>
    </source>
</evidence>
<protein>
    <recommendedName>
        <fullName evidence="7">Putative 4-hydroxy-4-methyl-2-oxoglutarate aldolase</fullName>
        <ecNumber evidence="6">4.1.1.112</ecNumber>
        <ecNumber evidence="5">4.1.3.17</ecNumber>
    </recommendedName>
    <alternativeName>
        <fullName evidence="11">Oxaloacetate decarboxylase</fullName>
    </alternativeName>
    <alternativeName>
        <fullName evidence="9">Regulator of ribonuclease activity homolog</fullName>
    </alternativeName>
    <alternativeName>
        <fullName evidence="10">RraA-like protein</fullName>
    </alternativeName>
</protein>
<evidence type="ECO:0000256" key="11">
    <source>
        <dbReference type="ARBA" id="ARBA00032305"/>
    </source>
</evidence>
<dbReference type="AlphaFoldDB" id="A0A917LVU0"/>
<evidence type="ECO:0000256" key="4">
    <source>
        <dbReference type="ARBA" id="ARBA00011233"/>
    </source>
</evidence>
<dbReference type="NCBIfam" id="NF004850">
    <property type="entry name" value="PRK06201.1"/>
    <property type="match status" value="1"/>
</dbReference>
<keyword evidence="13" id="KW-0460">Magnesium</keyword>
<dbReference type="InterPro" id="IPR036704">
    <property type="entry name" value="RraA/RraA-like_sf"/>
</dbReference>
<dbReference type="PANTHER" id="PTHR33254">
    <property type="entry name" value="4-HYDROXY-4-METHYL-2-OXOGLUTARATE ALDOLASE 3-RELATED"/>
    <property type="match status" value="1"/>
</dbReference>
<evidence type="ECO:0000256" key="7">
    <source>
        <dbReference type="ARBA" id="ARBA00016549"/>
    </source>
</evidence>
<evidence type="ECO:0000256" key="9">
    <source>
        <dbReference type="ARBA" id="ARBA00029596"/>
    </source>
</evidence>
<keyword evidence="14" id="KW-0489">Methyltransferase</keyword>
<comment type="subunit">
    <text evidence="4">Homotrimer.</text>
</comment>
<dbReference type="EC" id="4.1.1.112" evidence="6"/>
<comment type="cofactor">
    <cofactor evidence="13">
        <name>Mg(2+)</name>
        <dbReference type="ChEBI" id="CHEBI:18420"/>
    </cofactor>
</comment>
<comment type="caution">
    <text evidence="14">The sequence shown here is derived from an EMBL/GenBank/DDBJ whole genome shotgun (WGS) entry which is preliminary data.</text>
</comment>
<evidence type="ECO:0000256" key="1">
    <source>
        <dbReference type="ARBA" id="ARBA00001342"/>
    </source>
</evidence>
<sequence>MIITAATDSLQLSPDWDRPAPGPIQELAQYPVALIGDAQSRMGLMHAAIRPVTPGLRLAGTVLPIQTREGDNLAIHRALDDARPGDVLVINANSDTNRACFGDILGELCIARGIAGVVIDGATRDVAELQAMGLPTFARGISPAGPFKYGPGTLGAPVACGNVVCHPGDAILGDSDGIVVVPKHLITATLEKTRAQDNAEAAMRAKIPALVH</sequence>
<dbReference type="GO" id="GO:0008168">
    <property type="term" value="F:methyltransferase activity"/>
    <property type="evidence" value="ECO:0007669"/>
    <property type="project" value="UniProtKB-KW"/>
</dbReference>
<comment type="similarity">
    <text evidence="3">Belongs to the class II aldolase/RraA-like family.</text>
</comment>
<dbReference type="GO" id="GO:0047443">
    <property type="term" value="F:4-hydroxy-4-methyl-2-oxoglutarate aldolase activity"/>
    <property type="evidence" value="ECO:0007669"/>
    <property type="project" value="UniProtKB-EC"/>
</dbReference>
<dbReference type="GO" id="GO:0046872">
    <property type="term" value="F:metal ion binding"/>
    <property type="evidence" value="ECO:0007669"/>
    <property type="project" value="UniProtKB-KW"/>
</dbReference>
<comment type="function">
    <text evidence="8">Catalyzes the aldol cleavage of 4-hydroxy-4-methyl-2-oxoglutarate (HMG) into 2 molecules of pyruvate. Also contains a secondary oxaloacetate (OAA) decarboxylase activity due to the common pyruvate enolate transition state formed following C-C bond cleavage in the retro-aldol and decarboxylation reactions.</text>
</comment>
<evidence type="ECO:0000313" key="14">
    <source>
        <dbReference type="EMBL" id="GGG61711.1"/>
    </source>
</evidence>
<reference evidence="14" key="2">
    <citation type="submission" date="2020-09" db="EMBL/GenBank/DDBJ databases">
        <authorList>
            <person name="Sun Q."/>
            <person name="Zhou Y."/>
        </authorList>
    </citation>
    <scope>NUCLEOTIDE SEQUENCE</scope>
    <source>
        <strain evidence="14">CGMCC 1.12187</strain>
    </source>
</reference>
<evidence type="ECO:0000256" key="6">
    <source>
        <dbReference type="ARBA" id="ARBA00012947"/>
    </source>
</evidence>
<evidence type="ECO:0000256" key="13">
    <source>
        <dbReference type="PIRSR" id="PIRSR605493-1"/>
    </source>
</evidence>